<name>A0ABS6B395_9NOCA</name>
<evidence type="ECO:0000256" key="1">
    <source>
        <dbReference type="SAM" id="MobiDB-lite"/>
    </source>
</evidence>
<protein>
    <recommendedName>
        <fullName evidence="5">Phospholipase A2</fullName>
    </recommendedName>
</protein>
<reference evidence="3 4" key="1">
    <citation type="submission" date="2021-06" db="EMBL/GenBank/DDBJ databases">
        <title>Actinomycetes sequencing.</title>
        <authorList>
            <person name="Shan Q."/>
        </authorList>
    </citation>
    <scope>NUCLEOTIDE SEQUENCE [LARGE SCALE GENOMIC DNA]</scope>
    <source>
        <strain evidence="3 4">NEAU-G5</strain>
    </source>
</reference>
<dbReference type="RefSeq" id="WP_215918626.1">
    <property type="nucleotide sequence ID" value="NZ_JAHKNI010000006.1"/>
</dbReference>
<dbReference type="SUPFAM" id="SSF48619">
    <property type="entry name" value="Phospholipase A2, PLA2"/>
    <property type="match status" value="1"/>
</dbReference>
<accession>A0ABS6B395</accession>
<gene>
    <name evidence="3" type="ORF">KO481_19550</name>
</gene>
<dbReference type="Proteomes" id="UP000733379">
    <property type="component" value="Unassembled WGS sequence"/>
</dbReference>
<proteinExistence type="predicted"/>
<comment type="caution">
    <text evidence="3">The sequence shown here is derived from an EMBL/GenBank/DDBJ whole genome shotgun (WGS) entry which is preliminary data.</text>
</comment>
<feature type="transmembrane region" description="Helical" evidence="2">
    <location>
        <begin position="238"/>
        <end position="257"/>
    </location>
</feature>
<evidence type="ECO:0000313" key="4">
    <source>
        <dbReference type="Proteomes" id="UP000733379"/>
    </source>
</evidence>
<keyword evidence="2" id="KW-1133">Transmembrane helix</keyword>
<organism evidence="3 4">
    <name type="scientific">Nocardia albiluteola</name>
    <dbReference type="NCBI Taxonomy" id="2842303"/>
    <lineage>
        <taxon>Bacteria</taxon>
        <taxon>Bacillati</taxon>
        <taxon>Actinomycetota</taxon>
        <taxon>Actinomycetes</taxon>
        <taxon>Mycobacteriales</taxon>
        <taxon>Nocardiaceae</taxon>
        <taxon>Nocardia</taxon>
    </lineage>
</organism>
<dbReference type="Gene3D" id="1.20.90.10">
    <property type="entry name" value="Phospholipase A2 domain"/>
    <property type="match status" value="1"/>
</dbReference>
<evidence type="ECO:0000256" key="2">
    <source>
        <dbReference type="SAM" id="Phobius"/>
    </source>
</evidence>
<dbReference type="EMBL" id="JAHKNI010000006">
    <property type="protein sequence ID" value="MBU3063718.1"/>
    <property type="molecule type" value="Genomic_DNA"/>
</dbReference>
<keyword evidence="2" id="KW-0812">Transmembrane</keyword>
<evidence type="ECO:0000313" key="3">
    <source>
        <dbReference type="EMBL" id="MBU3063718.1"/>
    </source>
</evidence>
<keyword evidence="4" id="KW-1185">Reference proteome</keyword>
<evidence type="ECO:0008006" key="5">
    <source>
        <dbReference type="Google" id="ProtNLM"/>
    </source>
</evidence>
<sequence>MPDECEFTENTRESDGDVAAPGDTGAAFHQVPGPSPAPSTGSEPEQGGRAGRWWAGAFVAAVAAVSVLAVAQPVSAATSGGGGEDPAARAAVVELTGAHPAAVEIPAGFAAEHGYRPVVRGGLLVDPLGACSSPVPLPAEFATACQAHDLGYDMLRYADDRGRPLGPWARQAVDAVLDRRMHAACDHRHGLDQGRCQVMASVASTAVDLNSRRQNYAAPRPEYLFGARLSGQRLGHQLLAVGAPASLVLAALALLTVELVRRKRQRVTASGASRKYQR</sequence>
<dbReference type="InterPro" id="IPR036444">
    <property type="entry name" value="PLipase_A2_dom_sf"/>
</dbReference>
<keyword evidence="2" id="KW-0472">Membrane</keyword>
<feature type="region of interest" description="Disordered" evidence="1">
    <location>
        <begin position="1"/>
        <end position="49"/>
    </location>
</feature>